<sequence>MSETTSTTTVSSKSDLTQPTTSAGLFKCKLDRHWTFGRRFGSIGQAGKTGSGRGLINNLTVDFVWTFLKSKYAANDDVAKLVALSSQ</sequence>
<dbReference type="EMBL" id="PKSL01000106">
    <property type="protein sequence ID" value="POW04866.1"/>
    <property type="molecule type" value="Genomic_DNA"/>
</dbReference>
<keyword evidence="3" id="KW-1185">Reference proteome</keyword>
<dbReference type="Proteomes" id="UP000239156">
    <property type="component" value="Unassembled WGS sequence"/>
</dbReference>
<comment type="caution">
    <text evidence="2">The sequence shown here is derived from an EMBL/GenBank/DDBJ whole genome shotgun (WGS) entry which is preliminary data.</text>
</comment>
<feature type="compositionally biased region" description="Low complexity" evidence="1">
    <location>
        <begin position="1"/>
        <end position="14"/>
    </location>
</feature>
<dbReference type="AlphaFoldDB" id="A0A2S4V5Q5"/>
<evidence type="ECO:0000313" key="3">
    <source>
        <dbReference type="Proteomes" id="UP000239156"/>
    </source>
</evidence>
<proteinExistence type="predicted"/>
<evidence type="ECO:0000313" key="2">
    <source>
        <dbReference type="EMBL" id="POW04866.1"/>
    </source>
</evidence>
<accession>A0A2S4V5Q5</accession>
<protein>
    <submittedName>
        <fullName evidence="2">Uncharacterized protein</fullName>
    </submittedName>
</protein>
<evidence type="ECO:0000256" key="1">
    <source>
        <dbReference type="SAM" id="MobiDB-lite"/>
    </source>
</evidence>
<organism evidence="2 3">
    <name type="scientific">Puccinia striiformis</name>
    <dbReference type="NCBI Taxonomy" id="27350"/>
    <lineage>
        <taxon>Eukaryota</taxon>
        <taxon>Fungi</taxon>
        <taxon>Dikarya</taxon>
        <taxon>Basidiomycota</taxon>
        <taxon>Pucciniomycotina</taxon>
        <taxon>Pucciniomycetes</taxon>
        <taxon>Pucciniales</taxon>
        <taxon>Pucciniaceae</taxon>
        <taxon>Puccinia</taxon>
    </lineage>
</organism>
<name>A0A2S4V5Q5_9BASI</name>
<dbReference type="VEuPathDB" id="FungiDB:PSTT_10080"/>
<feature type="region of interest" description="Disordered" evidence="1">
    <location>
        <begin position="1"/>
        <end position="20"/>
    </location>
</feature>
<gene>
    <name evidence="2" type="ORF">PSTT_10080</name>
</gene>
<reference evidence="2" key="1">
    <citation type="submission" date="2017-12" db="EMBL/GenBank/DDBJ databases">
        <title>Gene loss provides genomic basis for host adaptation in cereal stripe rust fungi.</title>
        <authorList>
            <person name="Xia C."/>
        </authorList>
    </citation>
    <scope>NUCLEOTIDE SEQUENCE [LARGE SCALE GENOMIC DNA]</scope>
    <source>
        <strain evidence="2">93-210</strain>
    </source>
</reference>